<evidence type="ECO:0000256" key="6">
    <source>
        <dbReference type="ARBA" id="ARBA00022692"/>
    </source>
</evidence>
<dbReference type="EMBL" id="JAUTBK010000002">
    <property type="protein sequence ID" value="MDQ1208872.1"/>
    <property type="molecule type" value="Genomic_DNA"/>
</dbReference>
<feature type="transmembrane region" description="Helical" evidence="11">
    <location>
        <begin position="12"/>
        <end position="34"/>
    </location>
</feature>
<dbReference type="InterPro" id="IPR012902">
    <property type="entry name" value="N_methyl_site"/>
</dbReference>
<dbReference type="InterPro" id="IPR022346">
    <property type="entry name" value="T2SS_GspH"/>
</dbReference>
<sequence>MTKMNGFTLIELLVTIAVIAILATIAVPSFNSILNNQKLNASTRELMSKIAEARTQAVTLRQTTGVCLSTVSDCASALSITTNQTNRVYIAQLEKNVVVGTGSATQIAFRVEGIPITTAKFTLTRNGQSRCVEVGITGDTYYKEGACT</sequence>
<evidence type="ECO:0000259" key="12">
    <source>
        <dbReference type="Pfam" id="PF12019"/>
    </source>
</evidence>
<dbReference type="RefSeq" id="WP_307003366.1">
    <property type="nucleotide sequence ID" value="NZ_JAUTBK010000002.1"/>
</dbReference>
<proteinExistence type="inferred from homology"/>
<organism evidence="13 14">
    <name type="scientific">Acinetobacter baylyi</name>
    <dbReference type="NCBI Taxonomy" id="202950"/>
    <lineage>
        <taxon>Bacteria</taxon>
        <taxon>Pseudomonadati</taxon>
        <taxon>Pseudomonadota</taxon>
        <taxon>Gammaproteobacteria</taxon>
        <taxon>Moraxellales</taxon>
        <taxon>Moraxellaceae</taxon>
        <taxon>Acinetobacter</taxon>
    </lineage>
</organism>
<evidence type="ECO:0000256" key="2">
    <source>
        <dbReference type="ARBA" id="ARBA00021549"/>
    </source>
</evidence>
<keyword evidence="7 11" id="KW-1133">Transmembrane helix</keyword>
<evidence type="ECO:0000256" key="4">
    <source>
        <dbReference type="ARBA" id="ARBA00022481"/>
    </source>
</evidence>
<keyword evidence="8 11" id="KW-0472">Membrane</keyword>
<evidence type="ECO:0000256" key="9">
    <source>
        <dbReference type="ARBA" id="ARBA00025772"/>
    </source>
</evidence>
<keyword evidence="14" id="KW-1185">Reference proteome</keyword>
<dbReference type="Pfam" id="PF07963">
    <property type="entry name" value="N_methyl"/>
    <property type="match status" value="1"/>
</dbReference>
<comment type="caution">
    <text evidence="13">The sequence shown here is derived from an EMBL/GenBank/DDBJ whole genome shotgun (WGS) entry which is preliminary data.</text>
</comment>
<dbReference type="SUPFAM" id="SSF54523">
    <property type="entry name" value="Pili subunits"/>
    <property type="match status" value="1"/>
</dbReference>
<protein>
    <recommendedName>
        <fullName evidence="2">Type II secretion system protein H</fullName>
    </recommendedName>
    <alternativeName>
        <fullName evidence="10">General secretion pathway protein H</fullName>
    </alternativeName>
</protein>
<dbReference type="Pfam" id="PF12019">
    <property type="entry name" value="GspH"/>
    <property type="match status" value="1"/>
</dbReference>
<reference evidence="13 14" key="1">
    <citation type="submission" date="2023-07" db="EMBL/GenBank/DDBJ databases">
        <title>Functional and genomic diversity of the sorghum phyllosphere microbiome.</title>
        <authorList>
            <person name="Shade A."/>
        </authorList>
    </citation>
    <scope>NUCLEOTIDE SEQUENCE [LARGE SCALE GENOMIC DNA]</scope>
    <source>
        <strain evidence="13 14">SORGH_AS_0887</strain>
    </source>
</reference>
<evidence type="ECO:0000256" key="5">
    <source>
        <dbReference type="ARBA" id="ARBA00022519"/>
    </source>
</evidence>
<dbReference type="Proteomes" id="UP001233360">
    <property type="component" value="Unassembled WGS sequence"/>
</dbReference>
<name>A0ABU0UWG0_ACIBI</name>
<feature type="domain" description="General secretion pathway GspH" evidence="12">
    <location>
        <begin position="43"/>
        <end position="138"/>
    </location>
</feature>
<keyword evidence="3" id="KW-1003">Cell membrane</keyword>
<dbReference type="NCBIfam" id="TIGR02532">
    <property type="entry name" value="IV_pilin_GFxxxE"/>
    <property type="match status" value="1"/>
</dbReference>
<evidence type="ECO:0000313" key="14">
    <source>
        <dbReference type="Proteomes" id="UP001233360"/>
    </source>
</evidence>
<keyword evidence="4" id="KW-0488">Methylation</keyword>
<evidence type="ECO:0000256" key="10">
    <source>
        <dbReference type="ARBA" id="ARBA00030775"/>
    </source>
</evidence>
<dbReference type="Gene3D" id="3.30.700.10">
    <property type="entry name" value="Glycoprotein, Type 4 Pilin"/>
    <property type="match status" value="1"/>
</dbReference>
<evidence type="ECO:0000256" key="1">
    <source>
        <dbReference type="ARBA" id="ARBA00004377"/>
    </source>
</evidence>
<gene>
    <name evidence="13" type="ORF">QE380_001795</name>
</gene>
<comment type="similarity">
    <text evidence="9">Belongs to the GSP H family.</text>
</comment>
<accession>A0ABU0UWG0</accession>
<dbReference type="InterPro" id="IPR045584">
    <property type="entry name" value="Pilin-like"/>
</dbReference>
<keyword evidence="6 11" id="KW-0812">Transmembrane</keyword>
<evidence type="ECO:0000256" key="3">
    <source>
        <dbReference type="ARBA" id="ARBA00022475"/>
    </source>
</evidence>
<evidence type="ECO:0000256" key="11">
    <source>
        <dbReference type="SAM" id="Phobius"/>
    </source>
</evidence>
<comment type="subcellular location">
    <subcellularLocation>
        <location evidence="1">Cell inner membrane</location>
        <topology evidence="1">Single-pass membrane protein</topology>
    </subcellularLocation>
</comment>
<keyword evidence="5" id="KW-0997">Cell inner membrane</keyword>
<evidence type="ECO:0000313" key="13">
    <source>
        <dbReference type="EMBL" id="MDQ1208872.1"/>
    </source>
</evidence>
<evidence type="ECO:0000256" key="8">
    <source>
        <dbReference type="ARBA" id="ARBA00023136"/>
    </source>
</evidence>
<evidence type="ECO:0000256" key="7">
    <source>
        <dbReference type="ARBA" id="ARBA00022989"/>
    </source>
</evidence>